<evidence type="ECO:0000313" key="3">
    <source>
        <dbReference type="Proteomes" id="UP000242682"/>
    </source>
</evidence>
<dbReference type="AlphaFoldDB" id="A0A2P8H5J6"/>
<keyword evidence="1" id="KW-0732">Signal</keyword>
<gene>
    <name evidence="2" type="ORF">B0H99_102167</name>
</gene>
<keyword evidence="3" id="KW-1185">Reference proteome</keyword>
<feature type="chain" id="PRO_5039509660" evidence="1">
    <location>
        <begin position="23"/>
        <end position="94"/>
    </location>
</feature>
<sequence length="94" mass="10933">MSAHTVFAINLSMLLLSKFAEATGLSGKFLVVHFSNKFEINNPAKIIYIRNRFNCFYDLVTEEVFYSYSNPAFLEPTFNTKYLKTLKRNTHLIQ</sequence>
<protein>
    <submittedName>
        <fullName evidence="2">Uncharacterized protein</fullName>
    </submittedName>
</protein>
<accession>A0A2P8H5J6</accession>
<proteinExistence type="predicted"/>
<dbReference type="Proteomes" id="UP000242682">
    <property type="component" value="Unassembled WGS sequence"/>
</dbReference>
<reference evidence="2 3" key="1">
    <citation type="submission" date="2018-03" db="EMBL/GenBank/DDBJ databases">
        <title>Genomic Encyclopedia of Type Strains, Phase III (KMG-III): the genomes of soil and plant-associated and newly described type strains.</title>
        <authorList>
            <person name="Whitman W."/>
        </authorList>
    </citation>
    <scope>NUCLEOTIDE SEQUENCE [LARGE SCALE GENOMIC DNA]</scope>
    <source>
        <strain evidence="2 3">CGMCC 1.12259</strain>
    </source>
</reference>
<evidence type="ECO:0000313" key="2">
    <source>
        <dbReference type="EMBL" id="PSL41483.1"/>
    </source>
</evidence>
<name>A0A2P8H5J6_9BACL</name>
<comment type="caution">
    <text evidence="2">The sequence shown here is derived from an EMBL/GenBank/DDBJ whole genome shotgun (WGS) entry which is preliminary data.</text>
</comment>
<feature type="signal peptide" evidence="1">
    <location>
        <begin position="1"/>
        <end position="22"/>
    </location>
</feature>
<evidence type="ECO:0000256" key="1">
    <source>
        <dbReference type="SAM" id="SignalP"/>
    </source>
</evidence>
<dbReference type="EMBL" id="PYAT01000002">
    <property type="protein sequence ID" value="PSL41483.1"/>
    <property type="molecule type" value="Genomic_DNA"/>
</dbReference>
<organism evidence="2 3">
    <name type="scientific">Planomicrobium soli</name>
    <dbReference type="NCBI Taxonomy" id="1176648"/>
    <lineage>
        <taxon>Bacteria</taxon>
        <taxon>Bacillati</taxon>
        <taxon>Bacillota</taxon>
        <taxon>Bacilli</taxon>
        <taxon>Bacillales</taxon>
        <taxon>Caryophanaceae</taxon>
        <taxon>Planomicrobium</taxon>
    </lineage>
</organism>